<dbReference type="SUPFAM" id="SSF81383">
    <property type="entry name" value="F-box domain"/>
    <property type="match status" value="1"/>
</dbReference>
<feature type="region of interest" description="Disordered" evidence="1">
    <location>
        <begin position="930"/>
        <end position="994"/>
    </location>
</feature>
<organism evidence="3 4">
    <name type="scientific">Ophiocordyceps sinensis</name>
    <dbReference type="NCBI Taxonomy" id="72228"/>
    <lineage>
        <taxon>Eukaryota</taxon>
        <taxon>Fungi</taxon>
        <taxon>Dikarya</taxon>
        <taxon>Ascomycota</taxon>
        <taxon>Pezizomycotina</taxon>
        <taxon>Sordariomycetes</taxon>
        <taxon>Hypocreomycetidae</taxon>
        <taxon>Hypocreales</taxon>
        <taxon>Ophiocordycipitaceae</taxon>
        <taxon>Ophiocordyceps</taxon>
    </lineage>
</organism>
<dbReference type="AlphaFoldDB" id="A0A8H4PSP2"/>
<feature type="region of interest" description="Disordered" evidence="1">
    <location>
        <begin position="1208"/>
        <end position="1248"/>
    </location>
</feature>
<dbReference type="InterPro" id="IPR036047">
    <property type="entry name" value="F-box-like_dom_sf"/>
</dbReference>
<feature type="compositionally biased region" description="Pro residues" evidence="1">
    <location>
        <begin position="699"/>
        <end position="710"/>
    </location>
</feature>
<feature type="domain" description="F-box" evidence="2">
    <location>
        <begin position="54"/>
        <end position="94"/>
    </location>
</feature>
<reference evidence="3 4" key="1">
    <citation type="journal article" date="2020" name="Genome Biol. Evol.">
        <title>A new high-quality draft genome assembly of the Chinese cordyceps Ophiocordyceps sinensis.</title>
        <authorList>
            <person name="Shu R."/>
            <person name="Zhang J."/>
            <person name="Meng Q."/>
            <person name="Zhang H."/>
            <person name="Zhou G."/>
            <person name="Li M."/>
            <person name="Wu P."/>
            <person name="Zhao Y."/>
            <person name="Chen C."/>
            <person name="Qin Q."/>
        </authorList>
    </citation>
    <scope>NUCLEOTIDE SEQUENCE [LARGE SCALE GENOMIC DNA]</scope>
    <source>
        <strain evidence="3 4">IOZ07</strain>
    </source>
</reference>
<evidence type="ECO:0000313" key="3">
    <source>
        <dbReference type="EMBL" id="KAF4509739.1"/>
    </source>
</evidence>
<protein>
    <recommendedName>
        <fullName evidence="2">F-box domain-containing protein</fullName>
    </recommendedName>
</protein>
<evidence type="ECO:0000259" key="2">
    <source>
        <dbReference type="SMART" id="SM00256"/>
    </source>
</evidence>
<feature type="region of interest" description="Disordered" evidence="1">
    <location>
        <begin position="1"/>
        <end position="46"/>
    </location>
</feature>
<dbReference type="EMBL" id="JAAVMX010000004">
    <property type="protein sequence ID" value="KAF4509739.1"/>
    <property type="molecule type" value="Genomic_DNA"/>
</dbReference>
<name>A0A8H4PSP2_9HYPO</name>
<feature type="compositionally biased region" description="Basic and acidic residues" evidence="1">
    <location>
        <begin position="979"/>
        <end position="988"/>
    </location>
</feature>
<feature type="compositionally biased region" description="Basic and acidic residues" evidence="1">
    <location>
        <begin position="1221"/>
        <end position="1234"/>
    </location>
</feature>
<dbReference type="InterPro" id="IPR057214">
    <property type="entry name" value="DUF7892"/>
</dbReference>
<dbReference type="Pfam" id="PF12937">
    <property type="entry name" value="F-box-like"/>
    <property type="match status" value="1"/>
</dbReference>
<dbReference type="SMART" id="SM00256">
    <property type="entry name" value="FBOX"/>
    <property type="match status" value="1"/>
</dbReference>
<feature type="region of interest" description="Disordered" evidence="1">
    <location>
        <begin position="444"/>
        <end position="475"/>
    </location>
</feature>
<comment type="caution">
    <text evidence="3">The sequence shown here is derived from an EMBL/GenBank/DDBJ whole genome shotgun (WGS) entry which is preliminary data.</text>
</comment>
<accession>A0A8H4PSP2</accession>
<feature type="compositionally biased region" description="Polar residues" evidence="1">
    <location>
        <begin position="965"/>
        <end position="978"/>
    </location>
</feature>
<dbReference type="Proteomes" id="UP000557566">
    <property type="component" value="Unassembled WGS sequence"/>
</dbReference>
<feature type="region of interest" description="Disordered" evidence="1">
    <location>
        <begin position="1058"/>
        <end position="1090"/>
    </location>
</feature>
<evidence type="ECO:0000256" key="1">
    <source>
        <dbReference type="SAM" id="MobiDB-lite"/>
    </source>
</evidence>
<proteinExistence type="predicted"/>
<dbReference type="InterPro" id="IPR001810">
    <property type="entry name" value="F-box_dom"/>
</dbReference>
<keyword evidence="4" id="KW-1185">Reference proteome</keyword>
<feature type="region of interest" description="Disordered" evidence="1">
    <location>
        <begin position="633"/>
        <end position="770"/>
    </location>
</feature>
<dbReference type="Pfam" id="PF25422">
    <property type="entry name" value="DUF7892"/>
    <property type="match status" value="1"/>
</dbReference>
<feature type="compositionally biased region" description="Low complexity" evidence="1">
    <location>
        <begin position="681"/>
        <end position="695"/>
    </location>
</feature>
<sequence length="1248" mass="138018">METAAASESASQCCSVKRKTLEPARSPGSADAKRIRLGDDGFDSQASPGKTFHLPAEIWQRIFSLLPPKTLGCLMAVNRHFHECLDPCSPVEDNVSQPRHDSRFTLPPLKPDAIWQASRRLFWPHMPGPLKGRSEIDMWRLCCTRFCQFCGTRERPGSENTQDRWHRGPGAKGVSPVFPLFLVTCGRCLSENTLKEVHIFLSPSMPSFLLAGLAMAFVTPELHVIPPQLLFAGSDPTHSQVAKVFSSEQVKAIYAEFEGVQALGHATAEEWVKALENRGKRSLADASRWERWYLTGGVHDMRTSLQSLHSSTQTIGAASSTRVLDAQAPVNESQKPGGDVMQTRDPPTPIIDLTRTSPKTEIVITGTSPRPVGQAKPAEKEAVQLKALRPEIERRAGLLQPPFTPDDLSRVPAFLAMVRMPAPLDERAWETLKKRLLEHREAAERLDKQGPAPDAAHPNGMVATETKAPGSSSSRHAADKEWYEAQGPLRARISGFADEIIRHNWNGGTQLSKKNASQFAVEVLLHVRKRFYAEVAKDAAAAPAAGKMEVTDPPAGPWTQKLTLENMRWIFDTKIKEHTDRHSTELFSCTGCPSQRKAFCLQGVIQHYAAKHTAALSIGTLGANWRAEWPETPIFKSDTSREKPKQAGDGYKSAVLQPPPPHGCDSSHQALAPASHPPTGASNQAHARAARAPDALQVPPVPVPIKPPPARASLRQAPQHPPAPAHSSHPQQAQLVGLCPPEQGPGASTTGKLNASHTNNSAAPADPLNRGPYVARLNYMARTCKDVWRKIAHMQYLPDAAKAQVLLHHIVARFEEKFSERASLSTFIDGLSNHRDMRPARSIKRLYCKMCDPSSGAEAQTKSLTFPQLLKHFNMNHNEGAGDQPDWHANMIRYTDRRATIPELQKGLGKHEAALQIVTDALPWATQVKAPQAPAVHRRPGQISGGTQQKANQVKAENPEHADSATATRQSANLSQDVVTHDHGDRPHLQPARMVYRTADRPCDYRPDRHVSQGGKTHQAKPEFRCVDGEQHPWAASAPRSRLHKDCFGILGSHESHLEPERGVATPRDPQRQDARYGAQLHTSSERTDHAGNREYLAAFYEYGVPYPPYALPGYDRSVQGYYQEPGPWGPQAPSAIRQDNGYRAYRAYPQGLPVQSVQVAEQYEVVELRCRQGDYPAERLVQRDEDGYHARQSRALELYPRQAHVDELGPPAAYAPRSPSRMDYDEYDPRYPETGRGAAAASRETRR</sequence>
<evidence type="ECO:0000313" key="4">
    <source>
        <dbReference type="Proteomes" id="UP000557566"/>
    </source>
</evidence>
<feature type="compositionally biased region" description="Low complexity" evidence="1">
    <location>
        <begin position="725"/>
        <end position="734"/>
    </location>
</feature>
<dbReference type="OrthoDB" id="2322499at2759"/>
<dbReference type="CDD" id="cd09917">
    <property type="entry name" value="F-box_SF"/>
    <property type="match status" value="1"/>
</dbReference>
<feature type="compositionally biased region" description="Low complexity" evidence="1">
    <location>
        <begin position="1211"/>
        <end position="1220"/>
    </location>
</feature>
<feature type="compositionally biased region" description="Low complexity" evidence="1">
    <location>
        <begin position="1"/>
        <end position="15"/>
    </location>
</feature>
<feature type="compositionally biased region" description="Polar residues" evidence="1">
    <location>
        <begin position="746"/>
        <end position="762"/>
    </location>
</feature>
<gene>
    <name evidence="3" type="ORF">G6O67_003881</name>
</gene>